<dbReference type="Proteomes" id="UP000663856">
    <property type="component" value="Unassembled WGS sequence"/>
</dbReference>
<dbReference type="EMBL" id="CAJNRF010003048">
    <property type="protein sequence ID" value="CAF2046856.1"/>
    <property type="molecule type" value="Genomic_DNA"/>
</dbReference>
<gene>
    <name evidence="2" type="ORF">CJN711_LOCUS30456</name>
    <name evidence="3" type="ORF">KQP761_LOCUS31350</name>
    <name evidence="4" type="ORF">MBJ925_LOCUS8748</name>
    <name evidence="6" type="ORF">OVN521_LOCUS19232</name>
    <name evidence="5" type="ORF">WKI299_LOCUS9417</name>
</gene>
<accession>A0A819TYK8</accession>
<evidence type="ECO:0000313" key="4">
    <source>
        <dbReference type="EMBL" id="CAF2011601.1"/>
    </source>
</evidence>
<evidence type="ECO:0000313" key="7">
    <source>
        <dbReference type="Proteomes" id="UP000663866"/>
    </source>
</evidence>
<proteinExistence type="predicted"/>
<dbReference type="EMBL" id="CAJNOV010014521">
    <property type="protein sequence ID" value="CAF1551731.1"/>
    <property type="molecule type" value="Genomic_DNA"/>
</dbReference>
<comment type="caution">
    <text evidence="6">The sequence shown here is derived from an EMBL/GenBank/DDBJ whole genome shotgun (WGS) entry which is preliminary data.</text>
</comment>
<feature type="coiled-coil region" evidence="1">
    <location>
        <begin position="237"/>
        <end position="306"/>
    </location>
</feature>
<protein>
    <submittedName>
        <fullName evidence="6">Uncharacterized protein</fullName>
    </submittedName>
</protein>
<dbReference type="EMBL" id="CAJNRE010003201">
    <property type="protein sequence ID" value="CAF2011601.1"/>
    <property type="molecule type" value="Genomic_DNA"/>
</dbReference>
<reference evidence="6" key="1">
    <citation type="submission" date="2021-02" db="EMBL/GenBank/DDBJ databases">
        <authorList>
            <person name="Nowell W R."/>
        </authorList>
    </citation>
    <scope>NUCLEOTIDE SEQUENCE</scope>
</reference>
<dbReference type="AlphaFoldDB" id="A0A819TYK8"/>
<dbReference type="Proteomes" id="UP000663866">
    <property type="component" value="Unassembled WGS sequence"/>
</dbReference>
<evidence type="ECO:0000256" key="1">
    <source>
        <dbReference type="SAM" id="Coils"/>
    </source>
</evidence>
<evidence type="ECO:0000313" key="2">
    <source>
        <dbReference type="EMBL" id="CAF1551731.1"/>
    </source>
</evidence>
<dbReference type="EMBL" id="CAJOBG010003601">
    <property type="protein sequence ID" value="CAF4071698.1"/>
    <property type="molecule type" value="Genomic_DNA"/>
</dbReference>
<organism evidence="6 7">
    <name type="scientific">Rotaria magnacalcarata</name>
    <dbReference type="NCBI Taxonomy" id="392030"/>
    <lineage>
        <taxon>Eukaryota</taxon>
        <taxon>Metazoa</taxon>
        <taxon>Spiralia</taxon>
        <taxon>Gnathifera</taxon>
        <taxon>Rotifera</taxon>
        <taxon>Eurotatoria</taxon>
        <taxon>Bdelloidea</taxon>
        <taxon>Philodinida</taxon>
        <taxon>Philodinidae</taxon>
        <taxon>Rotaria</taxon>
    </lineage>
</organism>
<sequence length="361" mass="41842">MASSMALSQKHYLFQVNQHVQASVMFLSVMDGAELDFNNTLLSSSSLTTSNPGDYDKDLQLAAELGRYLLERNHDLQNYINVLQKELDDKQCEMKLLHAKYLSTREQLDTKCKQTEILDAANFDLEQELTSQRRDNEKNQQRIKELLDLCEKTRKQYADIELEYATFRAKQFSSYFISKQTKSSHQTPALSTSISNKRQRSNSISLISMRNSNPLLSSSVSSNLFDGSSVSLFQSHLSKLKSRIKSLTTECGKLNDQLHQSEQDKHSLLDHITYLERQHRDDNDTLQNELNNYRKLLDKYSNENAQSVLLNIYSPPEHDLSLYDEVLLESDHQSNTYYEPTNYKELFERVYKTLKTNVRCS</sequence>
<name>A0A819TYK8_9BILA</name>
<feature type="coiled-coil region" evidence="1">
    <location>
        <begin position="73"/>
        <end position="100"/>
    </location>
</feature>
<keyword evidence="7" id="KW-1185">Reference proteome</keyword>
<dbReference type="EMBL" id="CAJNOW010017440">
    <property type="protein sequence ID" value="CAF1657726.1"/>
    <property type="molecule type" value="Genomic_DNA"/>
</dbReference>
<feature type="coiled-coil region" evidence="1">
    <location>
        <begin position="136"/>
        <end position="163"/>
    </location>
</feature>
<dbReference type="Proteomes" id="UP000663855">
    <property type="component" value="Unassembled WGS sequence"/>
</dbReference>
<dbReference type="Proteomes" id="UP000663824">
    <property type="component" value="Unassembled WGS sequence"/>
</dbReference>
<evidence type="ECO:0000313" key="5">
    <source>
        <dbReference type="EMBL" id="CAF2046856.1"/>
    </source>
</evidence>
<evidence type="ECO:0000313" key="6">
    <source>
        <dbReference type="EMBL" id="CAF4071698.1"/>
    </source>
</evidence>
<dbReference type="Proteomes" id="UP000663834">
    <property type="component" value="Unassembled WGS sequence"/>
</dbReference>
<keyword evidence="1" id="KW-0175">Coiled coil</keyword>
<dbReference type="OrthoDB" id="10059415at2759"/>
<evidence type="ECO:0000313" key="3">
    <source>
        <dbReference type="EMBL" id="CAF1657726.1"/>
    </source>
</evidence>